<dbReference type="Pfam" id="PF12680">
    <property type="entry name" value="SnoaL_2"/>
    <property type="match status" value="1"/>
</dbReference>
<dbReference type="InterPro" id="IPR037401">
    <property type="entry name" value="SnoaL-like"/>
</dbReference>
<organism evidence="2 3">
    <name type="scientific">Novosphingobium mangrovi</name>
    <name type="common">ex Hu et al. 2023</name>
    <dbReference type="NCBI Taxonomy" id="2930094"/>
    <lineage>
        <taxon>Bacteria</taxon>
        <taxon>Pseudomonadati</taxon>
        <taxon>Pseudomonadota</taxon>
        <taxon>Alphaproteobacteria</taxon>
        <taxon>Sphingomonadales</taxon>
        <taxon>Sphingomonadaceae</taxon>
        <taxon>Novosphingobium</taxon>
    </lineage>
</organism>
<protein>
    <submittedName>
        <fullName evidence="2">Nuclear transport factor 2 family protein</fullName>
    </submittedName>
</protein>
<gene>
    <name evidence="2" type="ORF">MTR65_10110</name>
</gene>
<keyword evidence="3" id="KW-1185">Reference proteome</keyword>
<feature type="domain" description="SnoaL-like" evidence="1">
    <location>
        <begin position="22"/>
        <end position="121"/>
    </location>
</feature>
<comment type="caution">
    <text evidence="2">The sequence shown here is derived from an EMBL/GenBank/DDBJ whole genome shotgun (WGS) entry which is preliminary data.</text>
</comment>
<evidence type="ECO:0000313" key="2">
    <source>
        <dbReference type="EMBL" id="MCJ1961034.1"/>
    </source>
</evidence>
<name>A0ABT0ACZ4_9SPHN</name>
<accession>A0ABT0ACZ4</accession>
<reference evidence="2" key="1">
    <citation type="submission" date="2022-03" db="EMBL/GenBank/DDBJ databases">
        <title>Identification of a novel bacterium isolated from mangrove sediments.</title>
        <authorList>
            <person name="Pan X."/>
        </authorList>
    </citation>
    <scope>NUCLEOTIDE SEQUENCE</scope>
    <source>
        <strain evidence="2">B2637</strain>
    </source>
</reference>
<sequence length="141" mass="16352">MAEAETLQQRNARIVLDMWQGVIREGSREAVLRYIHPDYVQHAVNLPSGREQLLHLTDLIRNPPEGFVPPATKHLVRTVAQDDTVVVIWQQDQPDPARPGETYPGHAFDMYRLEDGLIVEHWDDTRKWVRSWAEEQPGERP</sequence>
<evidence type="ECO:0000259" key="1">
    <source>
        <dbReference type="Pfam" id="PF12680"/>
    </source>
</evidence>
<dbReference type="RefSeq" id="WP_243799731.1">
    <property type="nucleotide sequence ID" value="NZ_JALHAT010000014.1"/>
</dbReference>
<proteinExistence type="predicted"/>
<dbReference type="InterPro" id="IPR032710">
    <property type="entry name" value="NTF2-like_dom_sf"/>
</dbReference>
<evidence type="ECO:0000313" key="3">
    <source>
        <dbReference type="Proteomes" id="UP001162802"/>
    </source>
</evidence>
<dbReference type="Proteomes" id="UP001162802">
    <property type="component" value="Unassembled WGS sequence"/>
</dbReference>
<dbReference type="Gene3D" id="3.10.450.50">
    <property type="match status" value="1"/>
</dbReference>
<dbReference type="EMBL" id="JALHAT010000014">
    <property type="protein sequence ID" value="MCJ1961034.1"/>
    <property type="molecule type" value="Genomic_DNA"/>
</dbReference>
<dbReference type="SUPFAM" id="SSF54427">
    <property type="entry name" value="NTF2-like"/>
    <property type="match status" value="1"/>
</dbReference>